<comment type="caution">
    <text evidence="1">The sequence shown here is derived from an EMBL/GenBank/DDBJ whole genome shotgun (WGS) entry which is preliminary data.</text>
</comment>
<organism evidence="1 2">
    <name type="scientific">Pseudonocardia bannensis</name>
    <dbReference type="NCBI Taxonomy" id="630973"/>
    <lineage>
        <taxon>Bacteria</taxon>
        <taxon>Bacillati</taxon>
        <taxon>Actinomycetota</taxon>
        <taxon>Actinomycetes</taxon>
        <taxon>Pseudonocardiales</taxon>
        <taxon>Pseudonocardiaceae</taxon>
        <taxon>Pseudonocardia</taxon>
    </lineage>
</organism>
<evidence type="ECO:0008006" key="3">
    <source>
        <dbReference type="Google" id="ProtNLM"/>
    </source>
</evidence>
<name>A0A848DCV6_9PSEU</name>
<gene>
    <name evidence="1" type="ORF">HF519_02310</name>
</gene>
<dbReference type="AlphaFoldDB" id="A0A848DCV6"/>
<dbReference type="Proteomes" id="UP000586918">
    <property type="component" value="Unassembled WGS sequence"/>
</dbReference>
<evidence type="ECO:0000313" key="1">
    <source>
        <dbReference type="EMBL" id="NMH90438.1"/>
    </source>
</evidence>
<reference evidence="1 2" key="1">
    <citation type="submission" date="2020-04" db="EMBL/GenBank/DDBJ databases">
        <authorList>
            <person name="Klaysubun C."/>
            <person name="Duangmal K."/>
            <person name="Lipun K."/>
        </authorList>
    </citation>
    <scope>NUCLEOTIDE SEQUENCE [LARGE SCALE GENOMIC DNA]</scope>
    <source>
        <strain evidence="1 2">DSM 45300</strain>
    </source>
</reference>
<accession>A0A848DCV6</accession>
<sequence length="58" mass="6424">MGGWAWHVGAERFRAGRRKGNALVRGGWDLLRFTWHDLAGERGRVLEEIRAPPAAAAA</sequence>
<dbReference type="EMBL" id="JAAXKZ010000004">
    <property type="protein sequence ID" value="NMH90438.1"/>
    <property type="molecule type" value="Genomic_DNA"/>
</dbReference>
<evidence type="ECO:0000313" key="2">
    <source>
        <dbReference type="Proteomes" id="UP000586918"/>
    </source>
</evidence>
<keyword evidence="2" id="KW-1185">Reference proteome</keyword>
<proteinExistence type="predicted"/>
<dbReference type="RefSeq" id="WP_169409933.1">
    <property type="nucleotide sequence ID" value="NZ_JAAXKZ010000004.1"/>
</dbReference>
<protein>
    <recommendedName>
        <fullName evidence="3">DUF559 domain-containing protein</fullName>
    </recommendedName>
</protein>